<keyword evidence="3" id="KW-1185">Reference proteome</keyword>
<feature type="compositionally biased region" description="Basic residues" evidence="1">
    <location>
        <begin position="121"/>
        <end position="139"/>
    </location>
</feature>
<protein>
    <submittedName>
        <fullName evidence="2">Uncharacterized protein</fullName>
    </submittedName>
</protein>
<proteinExistence type="predicted"/>
<dbReference type="GeneID" id="92013579"/>
<organism evidence="2 3">
    <name type="scientific">Diplodia seriata</name>
    <dbReference type="NCBI Taxonomy" id="420778"/>
    <lineage>
        <taxon>Eukaryota</taxon>
        <taxon>Fungi</taxon>
        <taxon>Dikarya</taxon>
        <taxon>Ascomycota</taxon>
        <taxon>Pezizomycotina</taxon>
        <taxon>Dothideomycetes</taxon>
        <taxon>Dothideomycetes incertae sedis</taxon>
        <taxon>Botryosphaeriales</taxon>
        <taxon>Botryosphaeriaceae</taxon>
        <taxon>Diplodia</taxon>
    </lineage>
</organism>
<feature type="compositionally biased region" description="Acidic residues" evidence="1">
    <location>
        <begin position="144"/>
        <end position="157"/>
    </location>
</feature>
<accession>A0ABR3C488</accession>
<feature type="compositionally biased region" description="Pro residues" evidence="1">
    <location>
        <begin position="56"/>
        <end position="71"/>
    </location>
</feature>
<comment type="caution">
    <text evidence="2">The sequence shown here is derived from an EMBL/GenBank/DDBJ whole genome shotgun (WGS) entry which is preliminary data.</text>
</comment>
<reference evidence="2 3" key="1">
    <citation type="submission" date="2024-02" db="EMBL/GenBank/DDBJ databases">
        <title>De novo assembly and annotation of 12 fungi associated with fruit tree decline syndrome in Ontario, Canada.</title>
        <authorList>
            <person name="Sulman M."/>
            <person name="Ellouze W."/>
            <person name="Ilyukhin E."/>
        </authorList>
    </citation>
    <scope>NUCLEOTIDE SEQUENCE [LARGE SCALE GENOMIC DNA]</scope>
    <source>
        <strain evidence="2 3">FDS-637</strain>
    </source>
</reference>
<feature type="compositionally biased region" description="Basic and acidic residues" evidence="1">
    <location>
        <begin position="97"/>
        <end position="112"/>
    </location>
</feature>
<evidence type="ECO:0000313" key="2">
    <source>
        <dbReference type="EMBL" id="KAL0254970.1"/>
    </source>
</evidence>
<gene>
    <name evidence="2" type="ORF">SLS55_009494</name>
</gene>
<dbReference type="EMBL" id="JAJVCZ030000010">
    <property type="protein sequence ID" value="KAL0254970.1"/>
    <property type="molecule type" value="Genomic_DNA"/>
</dbReference>
<sequence length="166" mass="17558">MLNAASRLVETLVNNTANMPNRKLTIVDGQLTVAGQIFDPLPDFEEVFEDFGPINVSPPPSPTTSPSPASPPADDMATSSDDDVGDPQVKVRLALAKKLEKERGLPSGDEKACGAPAMGKKDKKGKGKKGKAKKGKAKAKVVEEEAEEEDLEMEGGGEGDFVPQLK</sequence>
<name>A0ABR3C488_9PEZI</name>
<evidence type="ECO:0000313" key="3">
    <source>
        <dbReference type="Proteomes" id="UP001430584"/>
    </source>
</evidence>
<dbReference type="RefSeq" id="XP_066628841.1">
    <property type="nucleotide sequence ID" value="XM_066780895.1"/>
</dbReference>
<feature type="region of interest" description="Disordered" evidence="1">
    <location>
        <begin position="50"/>
        <end position="166"/>
    </location>
</feature>
<dbReference type="Proteomes" id="UP001430584">
    <property type="component" value="Unassembled WGS sequence"/>
</dbReference>
<evidence type="ECO:0000256" key="1">
    <source>
        <dbReference type="SAM" id="MobiDB-lite"/>
    </source>
</evidence>